<dbReference type="Pfam" id="PF00076">
    <property type="entry name" value="RRM_1"/>
    <property type="match status" value="1"/>
</dbReference>
<dbReference type="InterPro" id="IPR050441">
    <property type="entry name" value="RBM"/>
</dbReference>
<evidence type="ECO:0000313" key="2">
    <source>
        <dbReference type="EMBL" id="RCX31207.1"/>
    </source>
</evidence>
<organism evidence="2 3">
    <name type="scientific">Thioalbus denitrificans</name>
    <dbReference type="NCBI Taxonomy" id="547122"/>
    <lineage>
        <taxon>Bacteria</taxon>
        <taxon>Pseudomonadati</taxon>
        <taxon>Pseudomonadota</taxon>
        <taxon>Gammaproteobacteria</taxon>
        <taxon>Chromatiales</taxon>
        <taxon>Ectothiorhodospiraceae</taxon>
        <taxon>Thioalbus</taxon>
    </lineage>
</organism>
<evidence type="ECO:0000313" key="3">
    <source>
        <dbReference type="Proteomes" id="UP000252707"/>
    </source>
</evidence>
<dbReference type="PANTHER" id="PTHR48034">
    <property type="entry name" value="TRANSFORMER-2 SEX-DETERMINING PROTEIN-RELATED"/>
    <property type="match status" value="1"/>
</dbReference>
<gene>
    <name evidence="2" type="ORF">DFQ59_103172</name>
</gene>
<dbReference type="InterPro" id="IPR012677">
    <property type="entry name" value="Nucleotide-bd_a/b_plait_sf"/>
</dbReference>
<sequence>MKTLFVGNLAPETTENDLQEIFSRYGTVRGIKLPIDVFTRKCRGFGLVDMEGHEARAAMAALNGFLLKGRNIRVGEEQVKGKRRGGGRGRR</sequence>
<proteinExistence type="predicted"/>
<dbReference type="InterPro" id="IPR035979">
    <property type="entry name" value="RBD_domain_sf"/>
</dbReference>
<accession>A0A369CF74</accession>
<dbReference type="EMBL" id="QPJY01000003">
    <property type="protein sequence ID" value="RCX31207.1"/>
    <property type="molecule type" value="Genomic_DNA"/>
</dbReference>
<dbReference type="Gene3D" id="3.30.70.330">
    <property type="match status" value="1"/>
</dbReference>
<dbReference type="OrthoDB" id="9798855at2"/>
<comment type="caution">
    <text evidence="2">The sequence shown here is derived from an EMBL/GenBank/DDBJ whole genome shotgun (WGS) entry which is preliminary data.</text>
</comment>
<dbReference type="Proteomes" id="UP000252707">
    <property type="component" value="Unassembled WGS sequence"/>
</dbReference>
<reference evidence="2 3" key="1">
    <citation type="submission" date="2018-07" db="EMBL/GenBank/DDBJ databases">
        <title>Genomic Encyclopedia of Type Strains, Phase IV (KMG-IV): sequencing the most valuable type-strain genomes for metagenomic binning, comparative biology and taxonomic classification.</title>
        <authorList>
            <person name="Goeker M."/>
        </authorList>
    </citation>
    <scope>NUCLEOTIDE SEQUENCE [LARGE SCALE GENOMIC DNA]</scope>
    <source>
        <strain evidence="2 3">DSM 26407</strain>
    </source>
</reference>
<feature type="domain" description="RRM" evidence="1">
    <location>
        <begin position="2"/>
        <end position="79"/>
    </location>
</feature>
<protein>
    <submittedName>
        <fullName evidence="2">RNA recognition motif-containing protein</fullName>
    </submittedName>
</protein>
<dbReference type="GO" id="GO:0003723">
    <property type="term" value="F:RNA binding"/>
    <property type="evidence" value="ECO:0007669"/>
    <property type="project" value="InterPro"/>
</dbReference>
<dbReference type="PROSITE" id="PS50102">
    <property type="entry name" value="RRM"/>
    <property type="match status" value="1"/>
</dbReference>
<dbReference type="InterPro" id="IPR000504">
    <property type="entry name" value="RRM_dom"/>
</dbReference>
<keyword evidence="3" id="KW-1185">Reference proteome</keyword>
<dbReference type="SMART" id="SM00360">
    <property type="entry name" value="RRM"/>
    <property type="match status" value="1"/>
</dbReference>
<dbReference type="SUPFAM" id="SSF54928">
    <property type="entry name" value="RNA-binding domain, RBD"/>
    <property type="match status" value="1"/>
</dbReference>
<evidence type="ECO:0000259" key="1">
    <source>
        <dbReference type="PROSITE" id="PS50102"/>
    </source>
</evidence>
<dbReference type="AlphaFoldDB" id="A0A369CF74"/>
<name>A0A369CF74_9GAMM</name>
<dbReference type="RefSeq" id="WP_114279389.1">
    <property type="nucleotide sequence ID" value="NZ_QPJY01000003.1"/>
</dbReference>